<feature type="non-terminal residue" evidence="1">
    <location>
        <position position="130"/>
    </location>
</feature>
<evidence type="ECO:0000313" key="1">
    <source>
        <dbReference type="EMBL" id="EMY34606.1"/>
    </source>
</evidence>
<comment type="caution">
    <text evidence="1">The sequence shown here is derived from an EMBL/GenBank/DDBJ whole genome shotgun (WGS) entry which is preliminary data.</text>
</comment>
<dbReference type="AlphaFoldDB" id="N1UW25"/>
<organism evidence="1 2">
    <name type="scientific">Arthrobacter crystallopoietes BAB-32</name>
    <dbReference type="NCBI Taxonomy" id="1246476"/>
    <lineage>
        <taxon>Bacteria</taxon>
        <taxon>Bacillati</taxon>
        <taxon>Actinomycetota</taxon>
        <taxon>Actinomycetes</taxon>
        <taxon>Micrococcales</taxon>
        <taxon>Micrococcaceae</taxon>
        <taxon>Crystallibacter</taxon>
    </lineage>
</organism>
<dbReference type="InterPro" id="IPR027417">
    <property type="entry name" value="P-loop_NTPase"/>
</dbReference>
<sequence>MTATAEEALVSPSLQSVPLAGARGPFRVALAGIDGAGKTSVAADVQARFAAAGEPISVHGIYAGRKTLERWAGRFGTTAQRVFGHGGLTAVENGVRAAMALGAYWRTRNSSGLVLFDRSLYCQLARDASR</sequence>
<gene>
    <name evidence="1" type="ORF">D477_008543</name>
</gene>
<dbReference type="SUPFAM" id="SSF52540">
    <property type="entry name" value="P-loop containing nucleoside triphosphate hydrolases"/>
    <property type="match status" value="1"/>
</dbReference>
<protein>
    <submittedName>
        <fullName evidence="1">Thymidylate kinase</fullName>
    </submittedName>
</protein>
<proteinExistence type="predicted"/>
<dbReference type="EMBL" id="ANPE02000106">
    <property type="protein sequence ID" value="EMY34606.1"/>
    <property type="molecule type" value="Genomic_DNA"/>
</dbReference>
<accession>N1UW25</accession>
<keyword evidence="1" id="KW-0418">Kinase</keyword>
<dbReference type="Proteomes" id="UP000010729">
    <property type="component" value="Unassembled WGS sequence"/>
</dbReference>
<reference evidence="1 2" key="1">
    <citation type="journal article" date="2013" name="Genome Announc.">
        <title>Draft Genome Sequence of Arthrobacter crystallopoietes Strain BAB-32, Revealing Genes for Bioremediation.</title>
        <authorList>
            <person name="Joshi M.N."/>
            <person name="Pandit A.S."/>
            <person name="Sharma A."/>
            <person name="Pandya R.V."/>
            <person name="Desai S.M."/>
            <person name="Saxena A.K."/>
            <person name="Bagatharia S.B."/>
        </authorList>
    </citation>
    <scope>NUCLEOTIDE SEQUENCE [LARGE SCALE GENOMIC DNA]</scope>
    <source>
        <strain evidence="1 2">BAB-32</strain>
    </source>
</reference>
<evidence type="ECO:0000313" key="2">
    <source>
        <dbReference type="Proteomes" id="UP000010729"/>
    </source>
</evidence>
<dbReference type="GO" id="GO:0016301">
    <property type="term" value="F:kinase activity"/>
    <property type="evidence" value="ECO:0007669"/>
    <property type="project" value="UniProtKB-KW"/>
</dbReference>
<keyword evidence="2" id="KW-1185">Reference proteome</keyword>
<keyword evidence="1" id="KW-0808">Transferase</keyword>
<name>N1UW25_9MICC</name>